<organism evidence="1">
    <name type="scientific">Simocephalus serrulatus</name>
    <dbReference type="NCBI Taxonomy" id="117539"/>
    <lineage>
        <taxon>Eukaryota</taxon>
        <taxon>Metazoa</taxon>
        <taxon>Ecdysozoa</taxon>
        <taxon>Arthropoda</taxon>
        <taxon>Crustacea</taxon>
        <taxon>Branchiopoda</taxon>
        <taxon>Diplostraca</taxon>
        <taxon>Cladocera</taxon>
        <taxon>Anomopoda</taxon>
        <taxon>Daphniidae</taxon>
        <taxon>Simocephalus</taxon>
    </lineage>
</organism>
<dbReference type="InterPro" id="IPR019265">
    <property type="entry name" value="RTRAF"/>
</dbReference>
<dbReference type="PANTHER" id="PTHR15924">
    <property type="entry name" value="CLE"/>
    <property type="match status" value="1"/>
</dbReference>
<dbReference type="Pfam" id="PF10036">
    <property type="entry name" value="RLL"/>
    <property type="match status" value="1"/>
</dbReference>
<dbReference type="AlphaFoldDB" id="A0A4Y7NQN9"/>
<gene>
    <name evidence="1" type="primary">EOG090X0ARU</name>
</gene>
<accession>A0A4Y7NQN9</accession>
<dbReference type="EMBL" id="LR024796">
    <property type="protein sequence ID" value="SVE94415.1"/>
    <property type="molecule type" value="mRNA"/>
</dbReference>
<name>A0A4Y7NQN9_9CRUS</name>
<sequence>MLGSLFEEKPPLRRLKIETRGWGCVWDGAKSAQIRHLVLTIQDLKFKPGRAEFRTLLSCAHLVASWNQGFEQYLKDLDCPYINGSRPEVLDWLLGLAVQLEFNEKPESYTASPNVTEEITVKLNPIDNLDFGSEDFIAGVNQLADILQVTRHADHLVTLQGVCALIQEKFNQEAIKDATREKKTGNPVQFDSVSFGLDIKAPNVSQAANVLRYLFIHNLRDLQTKINECIVSVQALTANPKTDTKLGKVGY</sequence>
<proteinExistence type="evidence at transcript level"/>
<protein>
    <submittedName>
        <fullName evidence="1">EOG090X0ARU</fullName>
    </submittedName>
</protein>
<reference evidence="1" key="1">
    <citation type="submission" date="2018-08" db="EMBL/GenBank/DDBJ databases">
        <authorList>
            <person name="Cornetti L."/>
        </authorList>
    </citation>
    <scope>NUCLEOTIDE SEQUENCE</scope>
    <source>
        <strain evidence="1">OM-SAIQ-clone2</strain>
    </source>
</reference>
<evidence type="ECO:0000313" key="1">
    <source>
        <dbReference type="EMBL" id="SVE94415.1"/>
    </source>
</evidence>